<dbReference type="AlphaFoldDB" id="A0A2G4YR22"/>
<evidence type="ECO:0000313" key="2">
    <source>
        <dbReference type="Proteomes" id="UP000229730"/>
    </source>
</evidence>
<sequence>MAKDRFKLKLKCPSCGLAGMADAEEEEGWAYLKGKTARRITHKPDGFKDVEDNKKPGGIDIVCTQCGESALS</sequence>
<reference evidence="1 2" key="1">
    <citation type="submission" date="2017-10" db="EMBL/GenBank/DDBJ databases">
        <title>Frigbacter circumglobatus gen. nov. sp. nov., isolated from sediment cultured in situ.</title>
        <authorList>
            <person name="Zhao Z."/>
        </authorList>
    </citation>
    <scope>NUCLEOTIDE SEQUENCE [LARGE SCALE GENOMIC DNA]</scope>
    <source>
        <strain evidence="1 2">ZYL</strain>
    </source>
</reference>
<evidence type="ECO:0000313" key="1">
    <source>
        <dbReference type="EMBL" id="PHZ84765.1"/>
    </source>
</evidence>
<dbReference type="OrthoDB" id="8374210at2"/>
<dbReference type="RefSeq" id="WP_099473100.1">
    <property type="nucleotide sequence ID" value="NZ_CP041025.1"/>
</dbReference>
<organism evidence="1 2">
    <name type="scientific">Paremcibacter congregatus</name>
    <dbReference type="NCBI Taxonomy" id="2043170"/>
    <lineage>
        <taxon>Bacteria</taxon>
        <taxon>Pseudomonadati</taxon>
        <taxon>Pseudomonadota</taxon>
        <taxon>Alphaproteobacteria</taxon>
        <taxon>Emcibacterales</taxon>
        <taxon>Emcibacteraceae</taxon>
        <taxon>Paremcibacter</taxon>
    </lineage>
</organism>
<gene>
    <name evidence="1" type="ORF">CRD36_10800</name>
</gene>
<dbReference type="InParanoid" id="A0A2G4YR22"/>
<proteinExistence type="predicted"/>
<name>A0A2G4YR22_9PROT</name>
<comment type="caution">
    <text evidence="1">The sequence shown here is derived from an EMBL/GenBank/DDBJ whole genome shotgun (WGS) entry which is preliminary data.</text>
</comment>
<keyword evidence="2" id="KW-1185">Reference proteome</keyword>
<protein>
    <submittedName>
        <fullName evidence="1">Uncharacterized protein</fullName>
    </submittedName>
</protein>
<dbReference type="Proteomes" id="UP000229730">
    <property type="component" value="Unassembled WGS sequence"/>
</dbReference>
<accession>A0A2G4YR22</accession>
<dbReference type="EMBL" id="PDEM01000023">
    <property type="protein sequence ID" value="PHZ84765.1"/>
    <property type="molecule type" value="Genomic_DNA"/>
</dbReference>